<evidence type="ECO:0000259" key="2">
    <source>
        <dbReference type="Pfam" id="PF18149"/>
    </source>
</evidence>
<dbReference type="Pfam" id="PF18149">
    <property type="entry name" value="Helicase_PWI"/>
    <property type="match status" value="1"/>
</dbReference>
<evidence type="ECO:0000313" key="3">
    <source>
        <dbReference type="Ensembl" id="ENSPMAP00000004450.1"/>
    </source>
</evidence>
<reference evidence="3" key="1">
    <citation type="submission" date="2025-08" db="UniProtKB">
        <authorList>
            <consortium name="Ensembl"/>
        </authorList>
    </citation>
    <scope>IDENTIFICATION</scope>
</reference>
<sequence length="201" mass="21740">LFFLIQDDDGNTCAPFGQNIPFSSDGFDLEPADKLIARRHLEPPNQLSLDYSRFVKAAGGREEGAAGQASCVDGGWLRSQVEEFVAAGSSSLPSAELCSSLFEALISDKSDNALQNELFELLGVGGFDFITKLLQQRKKIVDCAMEPEDEGPPVNRGLAGGTGAPVGPSVARQVTVQSETERLLGKAARREEKRSLKRDRR</sequence>
<dbReference type="AlphaFoldDB" id="S4RGW8"/>
<protein>
    <recommendedName>
        <fullName evidence="2">Brr2 N-terminal helicase PWI domain-containing protein</fullName>
    </recommendedName>
</protein>
<dbReference type="STRING" id="7757.ENSPMAP00000004450"/>
<dbReference type="Ensembl" id="ENSPMAT00000004467.1">
    <property type="protein sequence ID" value="ENSPMAP00000004450.1"/>
    <property type="gene ID" value="ENSPMAG00000004068.1"/>
</dbReference>
<accession>S4RGW8</accession>
<dbReference type="InterPro" id="IPR041094">
    <property type="entry name" value="Brr2_helicase_PWI"/>
</dbReference>
<dbReference type="HOGENOM" id="CLU_1363214_0_0_1"/>
<feature type="region of interest" description="Disordered" evidence="1">
    <location>
        <begin position="147"/>
        <end position="201"/>
    </location>
</feature>
<evidence type="ECO:0000256" key="1">
    <source>
        <dbReference type="SAM" id="MobiDB-lite"/>
    </source>
</evidence>
<organism evidence="3">
    <name type="scientific">Petromyzon marinus</name>
    <name type="common">Sea lamprey</name>
    <dbReference type="NCBI Taxonomy" id="7757"/>
    <lineage>
        <taxon>Eukaryota</taxon>
        <taxon>Metazoa</taxon>
        <taxon>Chordata</taxon>
        <taxon>Craniata</taxon>
        <taxon>Vertebrata</taxon>
        <taxon>Cyclostomata</taxon>
        <taxon>Hyperoartia</taxon>
        <taxon>Petromyzontiformes</taxon>
        <taxon>Petromyzontidae</taxon>
        <taxon>Petromyzon</taxon>
    </lineage>
</organism>
<proteinExistence type="predicted"/>
<name>S4RGW8_PETMA</name>
<feature type="compositionally biased region" description="Basic and acidic residues" evidence="1">
    <location>
        <begin position="179"/>
        <end position="194"/>
    </location>
</feature>
<feature type="domain" description="Brr2 N-terminal helicase PWI" evidence="2">
    <location>
        <begin position="70"/>
        <end position="143"/>
    </location>
</feature>
<reference evidence="3" key="2">
    <citation type="submission" date="2025-09" db="UniProtKB">
        <authorList>
            <consortium name="Ensembl"/>
        </authorList>
    </citation>
    <scope>IDENTIFICATION</scope>
</reference>